<proteinExistence type="predicted"/>
<name>A0A3D2X4S0_9FIRM</name>
<organism evidence="3 4">
    <name type="scientific">Lachnoclostridium phytofermentans</name>
    <dbReference type="NCBI Taxonomy" id="66219"/>
    <lineage>
        <taxon>Bacteria</taxon>
        <taxon>Bacillati</taxon>
        <taxon>Bacillota</taxon>
        <taxon>Clostridia</taxon>
        <taxon>Lachnospirales</taxon>
        <taxon>Lachnospiraceae</taxon>
    </lineage>
</organism>
<evidence type="ECO:0000313" key="3">
    <source>
        <dbReference type="EMBL" id="HCL01328.1"/>
    </source>
</evidence>
<evidence type="ECO:0000313" key="4">
    <source>
        <dbReference type="Proteomes" id="UP000262969"/>
    </source>
</evidence>
<dbReference type="AlphaFoldDB" id="A0A3D2X4S0"/>
<evidence type="ECO:0000256" key="1">
    <source>
        <dbReference type="SAM" id="Phobius"/>
    </source>
</evidence>
<dbReference type="EMBL" id="DPVV01000099">
    <property type="protein sequence ID" value="HCL01328.1"/>
    <property type="molecule type" value="Genomic_DNA"/>
</dbReference>
<keyword evidence="1" id="KW-0812">Transmembrane</keyword>
<protein>
    <recommendedName>
        <fullName evidence="2">Prolow-density lipoprotein receptor-related protein 1-like beta-propeller domain-containing protein</fullName>
    </recommendedName>
</protein>
<reference evidence="3 4" key="1">
    <citation type="journal article" date="2018" name="Nat. Biotechnol.">
        <title>A standardized bacterial taxonomy based on genome phylogeny substantially revises the tree of life.</title>
        <authorList>
            <person name="Parks D.H."/>
            <person name="Chuvochina M."/>
            <person name="Waite D.W."/>
            <person name="Rinke C."/>
            <person name="Skarshewski A."/>
            <person name="Chaumeil P.A."/>
            <person name="Hugenholtz P."/>
        </authorList>
    </citation>
    <scope>NUCLEOTIDE SEQUENCE [LARGE SCALE GENOMIC DNA]</scope>
    <source>
        <strain evidence="3">UBA11728</strain>
    </source>
</reference>
<dbReference type="Proteomes" id="UP000262969">
    <property type="component" value="Unassembled WGS sequence"/>
</dbReference>
<sequence>MVYNKMKKIMRFLAIILIPAVLIILVLINKQDEKVHYNTKDYIGNTAGNLYNGGTFCEQDGRVYFSNFNDDGTLYSMDLECNNIMKINDDKARYINVDDNYIYYSRENNTKVKPTKSIFLFYCSGIYRINKDNGNNSVQLYAEPSGLLSLFGNTIYYQHYSPKTGIQFYSVGIDAKNETRLADSPILPASYHEGSMYFAGADLDHSIYAMDTTDNTVQTILNSNCYMPIARPEGIYYISIEDNYALCRIDYQGNNKTILIDEFCSTYNISMDGNYIFYQVDGGDNNHLGQINLATLEKKVIREGDYKQICCTSNFIFFRDYNEVNVYAYKPQNGELRLFQPPVIK</sequence>
<accession>A0A3D2X4S0</accession>
<feature type="domain" description="Prolow-density lipoprotein receptor-related protein 1-like beta-propeller" evidence="2">
    <location>
        <begin position="45"/>
        <end position="328"/>
    </location>
</feature>
<feature type="transmembrane region" description="Helical" evidence="1">
    <location>
        <begin position="12"/>
        <end position="28"/>
    </location>
</feature>
<dbReference type="SUPFAM" id="SSF69304">
    <property type="entry name" value="Tricorn protease N-terminal domain"/>
    <property type="match status" value="1"/>
</dbReference>
<gene>
    <name evidence="3" type="ORF">DHW61_02765</name>
</gene>
<dbReference type="InterPro" id="IPR032485">
    <property type="entry name" value="LRP1-like_beta_prop"/>
</dbReference>
<keyword evidence="1" id="KW-1133">Transmembrane helix</keyword>
<comment type="caution">
    <text evidence="3">The sequence shown here is derived from an EMBL/GenBank/DDBJ whole genome shotgun (WGS) entry which is preliminary data.</text>
</comment>
<dbReference type="Pfam" id="PF16472">
    <property type="entry name" value="DUF5050"/>
    <property type="match status" value="1"/>
</dbReference>
<keyword evidence="1" id="KW-0472">Membrane</keyword>
<evidence type="ECO:0000259" key="2">
    <source>
        <dbReference type="Pfam" id="PF16472"/>
    </source>
</evidence>